<evidence type="ECO:0000256" key="1">
    <source>
        <dbReference type="SAM" id="MobiDB-lite"/>
    </source>
</evidence>
<dbReference type="AlphaFoldDB" id="A0A239KAR4"/>
<dbReference type="EMBL" id="FZOR01000017">
    <property type="protein sequence ID" value="SNT14729.1"/>
    <property type="molecule type" value="Genomic_DNA"/>
</dbReference>
<evidence type="ECO:0000313" key="3">
    <source>
        <dbReference type="Proteomes" id="UP000198318"/>
    </source>
</evidence>
<protein>
    <submittedName>
        <fullName evidence="2">Uncharacterized protein</fullName>
    </submittedName>
</protein>
<dbReference type="Proteomes" id="UP000198318">
    <property type="component" value="Unassembled WGS sequence"/>
</dbReference>
<dbReference type="Pfam" id="PF19698">
    <property type="entry name" value="DUF6197"/>
    <property type="match status" value="1"/>
</dbReference>
<name>A0A239KAR4_9ACTN</name>
<gene>
    <name evidence="2" type="ORF">SAMN05443665_101770</name>
</gene>
<feature type="compositionally biased region" description="Pro residues" evidence="1">
    <location>
        <begin position="33"/>
        <end position="46"/>
    </location>
</feature>
<reference evidence="2 3" key="1">
    <citation type="submission" date="2017-06" db="EMBL/GenBank/DDBJ databases">
        <authorList>
            <person name="Kim H.J."/>
            <person name="Triplett B.A."/>
        </authorList>
    </citation>
    <scope>NUCLEOTIDE SEQUENCE [LARGE SCALE GENOMIC DNA]</scope>
    <source>
        <strain evidence="2 3">DSM 44715</strain>
    </source>
</reference>
<evidence type="ECO:0000313" key="2">
    <source>
        <dbReference type="EMBL" id="SNT14729.1"/>
    </source>
</evidence>
<organism evidence="2 3">
    <name type="scientific">Actinomadura meyerae</name>
    <dbReference type="NCBI Taxonomy" id="240840"/>
    <lineage>
        <taxon>Bacteria</taxon>
        <taxon>Bacillati</taxon>
        <taxon>Actinomycetota</taxon>
        <taxon>Actinomycetes</taxon>
        <taxon>Streptosporangiales</taxon>
        <taxon>Thermomonosporaceae</taxon>
        <taxon>Actinomadura</taxon>
    </lineage>
</organism>
<sequence length="265" mass="28112">MPPNPAPSARQILTRAADILNAQGLAQHQDYEPVPPLPPQDSPVSPPAALALAAGVDMHSPNAYNPTGAHAQAVLILGRHILGTGPHTATPNLALDELTDWNDEPGQTVEHLAKRVRDAAENGELDPVDLHASVTGYARAVRCAFADARIDLDPTWEQGCTPPIARLFIDDRRSPEGFRAVVEWDERGWAAGWHENTLGGSVTHDRVWLGVGVAPAPGVVADAAARWLTAPGGFTEMQSATGCEQRQLAGLLDRAAASTGQDRTP</sequence>
<keyword evidence="3" id="KW-1185">Reference proteome</keyword>
<dbReference type="InterPro" id="IPR045677">
    <property type="entry name" value="DUF6197"/>
</dbReference>
<dbReference type="RefSeq" id="WP_089327381.1">
    <property type="nucleotide sequence ID" value="NZ_FZOR01000017.1"/>
</dbReference>
<feature type="region of interest" description="Disordered" evidence="1">
    <location>
        <begin position="23"/>
        <end position="47"/>
    </location>
</feature>
<accession>A0A239KAR4</accession>
<proteinExistence type="predicted"/>